<feature type="transmembrane region" description="Helical" evidence="1">
    <location>
        <begin position="218"/>
        <end position="240"/>
    </location>
</feature>
<dbReference type="AlphaFoldDB" id="A0AAE3GBW6"/>
<keyword evidence="3" id="KW-1185">Reference proteome</keyword>
<feature type="transmembrane region" description="Helical" evidence="1">
    <location>
        <begin position="167"/>
        <end position="186"/>
    </location>
</feature>
<keyword evidence="1" id="KW-0472">Membrane</keyword>
<dbReference type="Proteomes" id="UP001206128">
    <property type="component" value="Unassembled WGS sequence"/>
</dbReference>
<protein>
    <submittedName>
        <fullName evidence="2">Peptidase M50B-like</fullName>
    </submittedName>
</protein>
<dbReference type="InterPro" id="IPR049500">
    <property type="entry name" value="Peptidase_M50B-like"/>
</dbReference>
<feature type="transmembrane region" description="Helical" evidence="1">
    <location>
        <begin position="102"/>
        <end position="121"/>
    </location>
</feature>
<feature type="transmembrane region" description="Helical" evidence="1">
    <location>
        <begin position="128"/>
        <end position="161"/>
    </location>
</feature>
<evidence type="ECO:0000313" key="2">
    <source>
        <dbReference type="EMBL" id="MCP2164234.1"/>
    </source>
</evidence>
<accession>A0AAE3GBW6</accession>
<dbReference type="RefSeq" id="WP_407649489.1">
    <property type="nucleotide sequence ID" value="NZ_JAMTCK010000002.1"/>
</dbReference>
<dbReference type="Pfam" id="PF13398">
    <property type="entry name" value="Peptidase_M50B"/>
    <property type="match status" value="1"/>
</dbReference>
<reference evidence="2" key="1">
    <citation type="submission" date="2022-06" db="EMBL/GenBank/DDBJ databases">
        <title>Genomic Encyclopedia of Archaeal and Bacterial Type Strains, Phase II (KMG-II): from individual species to whole genera.</title>
        <authorList>
            <person name="Goeker M."/>
        </authorList>
    </citation>
    <scope>NUCLEOTIDE SEQUENCE</scope>
    <source>
        <strain evidence="2">DSM 43935</strain>
    </source>
</reference>
<gene>
    <name evidence="2" type="ORF">LX83_001074</name>
</gene>
<organism evidence="2 3">
    <name type="scientific">Goodfellowiella coeruleoviolacea</name>
    <dbReference type="NCBI Taxonomy" id="334858"/>
    <lineage>
        <taxon>Bacteria</taxon>
        <taxon>Bacillati</taxon>
        <taxon>Actinomycetota</taxon>
        <taxon>Actinomycetes</taxon>
        <taxon>Pseudonocardiales</taxon>
        <taxon>Pseudonocardiaceae</taxon>
        <taxon>Goodfellowiella</taxon>
    </lineage>
</organism>
<evidence type="ECO:0000313" key="3">
    <source>
        <dbReference type="Proteomes" id="UP001206128"/>
    </source>
</evidence>
<name>A0AAE3GBW6_9PSEU</name>
<sequence length="243" mass="25844">MGKRVGPVESLDELWSWVAASDGQSWSAMTIGAAVVALLLVGWRRTWRITRHVITIVHEAGHALVALLTGRRLAGIRLHSDTSGVTVSVGRPTGPGMVFTSLAGYIAPSLVGLGLAALVAAKRTELTLWLSIGLLVAMLVVIRNVFGVISIVLTGAVFFLVSWYADQSVQAAFCYLVAWFLLFGGIRPVGELQRKRRTGQAKDSDADQLARLTRTPGILWVGLFGVVSIAALLFGGGLLLGTA</sequence>
<dbReference type="EMBL" id="JAMTCK010000002">
    <property type="protein sequence ID" value="MCP2164234.1"/>
    <property type="molecule type" value="Genomic_DNA"/>
</dbReference>
<proteinExistence type="predicted"/>
<keyword evidence="1" id="KW-0812">Transmembrane</keyword>
<comment type="caution">
    <text evidence="2">The sequence shown here is derived from an EMBL/GenBank/DDBJ whole genome shotgun (WGS) entry which is preliminary data.</text>
</comment>
<evidence type="ECO:0000256" key="1">
    <source>
        <dbReference type="SAM" id="Phobius"/>
    </source>
</evidence>
<feature type="transmembrane region" description="Helical" evidence="1">
    <location>
        <begin position="23"/>
        <end position="41"/>
    </location>
</feature>
<keyword evidence="1" id="KW-1133">Transmembrane helix</keyword>